<dbReference type="PRINTS" id="PR00465">
    <property type="entry name" value="EP450IV"/>
</dbReference>
<evidence type="ECO:0000256" key="3">
    <source>
        <dbReference type="ARBA" id="ARBA00022723"/>
    </source>
</evidence>
<sequence length="309" mass="35250">MAHRAFAGPDLGTSQEWVDTVRDYLQRTNDAIVSSNLFFPGPLGYLAPYIDPNVRAVARIKLRFAELLKPTYEQRLMVGRNGKEETDGLDWLITAAKKGPKTIDGMVNDLGFLTIASVETTASTTLNIIYDLLDRPDDYKKILDEIKTVQDANGTRWTKKALDELELLDSFMKESQRLRPLGMGAVHRSTKVDYTFKDGFTIPADTQILFPTHEICHDDDFYPDAATFDAERFLRMRRTIDRNKFQFSYISDQYITFGAGSHACPGRAFASAEIKLMLIHILQRWEIRIPDAKADLLFKEKESWRAACH</sequence>
<dbReference type="CDD" id="cd11041">
    <property type="entry name" value="CYP503A1-like"/>
    <property type="match status" value="1"/>
</dbReference>
<dbReference type="InterPro" id="IPR017972">
    <property type="entry name" value="Cyt_P450_CS"/>
</dbReference>
<dbReference type="PROSITE" id="PS00086">
    <property type="entry name" value="CYTOCHROME_P450"/>
    <property type="match status" value="1"/>
</dbReference>
<protein>
    <submittedName>
        <fullName evidence="8">Cytochrome P450</fullName>
    </submittedName>
</protein>
<evidence type="ECO:0000256" key="1">
    <source>
        <dbReference type="ARBA" id="ARBA00001971"/>
    </source>
</evidence>
<dbReference type="SUPFAM" id="SSF48264">
    <property type="entry name" value="Cytochrome P450"/>
    <property type="match status" value="1"/>
</dbReference>
<name>K2S0G7_MACPH</name>
<dbReference type="STRING" id="1126212.K2S0G7"/>
<comment type="caution">
    <text evidence="8">The sequence shown here is derived from an EMBL/GenBank/DDBJ whole genome shotgun (WGS) entry which is preliminary data.</text>
</comment>
<organism evidence="8 9">
    <name type="scientific">Macrophomina phaseolina (strain MS6)</name>
    <name type="common">Charcoal rot fungus</name>
    <dbReference type="NCBI Taxonomy" id="1126212"/>
    <lineage>
        <taxon>Eukaryota</taxon>
        <taxon>Fungi</taxon>
        <taxon>Dikarya</taxon>
        <taxon>Ascomycota</taxon>
        <taxon>Pezizomycotina</taxon>
        <taxon>Dothideomycetes</taxon>
        <taxon>Dothideomycetes incertae sedis</taxon>
        <taxon>Botryosphaeriales</taxon>
        <taxon>Botryosphaeriaceae</taxon>
        <taxon>Macrophomina</taxon>
    </lineage>
</organism>
<dbReference type="AlphaFoldDB" id="K2S0G7"/>
<comment type="similarity">
    <text evidence="2 7">Belongs to the cytochrome P450 family.</text>
</comment>
<dbReference type="Pfam" id="PF00067">
    <property type="entry name" value="p450"/>
    <property type="match status" value="1"/>
</dbReference>
<gene>
    <name evidence="8" type="ORF">MPH_02171</name>
</gene>
<dbReference type="EMBL" id="AHHD01000085">
    <property type="protein sequence ID" value="EKG20448.1"/>
    <property type="molecule type" value="Genomic_DNA"/>
</dbReference>
<dbReference type="PANTHER" id="PTHR46206">
    <property type="entry name" value="CYTOCHROME P450"/>
    <property type="match status" value="1"/>
</dbReference>
<evidence type="ECO:0000256" key="5">
    <source>
        <dbReference type="ARBA" id="ARBA00023004"/>
    </source>
</evidence>
<evidence type="ECO:0000313" key="8">
    <source>
        <dbReference type="EMBL" id="EKG20448.1"/>
    </source>
</evidence>
<dbReference type="InterPro" id="IPR036396">
    <property type="entry name" value="Cyt_P450_sf"/>
</dbReference>
<dbReference type="HOGENOM" id="CLU_022195_1_0_1"/>
<dbReference type="GO" id="GO:0016705">
    <property type="term" value="F:oxidoreductase activity, acting on paired donors, with incorporation or reduction of molecular oxygen"/>
    <property type="evidence" value="ECO:0007669"/>
    <property type="project" value="InterPro"/>
</dbReference>
<feature type="binding site" description="axial binding residue" evidence="6">
    <location>
        <position position="264"/>
    </location>
    <ligand>
        <name>heme</name>
        <dbReference type="ChEBI" id="CHEBI:30413"/>
    </ligand>
    <ligandPart>
        <name>Fe</name>
        <dbReference type="ChEBI" id="CHEBI:18248"/>
    </ligandPart>
</feature>
<dbReference type="GO" id="GO:0005506">
    <property type="term" value="F:iron ion binding"/>
    <property type="evidence" value="ECO:0007669"/>
    <property type="project" value="InterPro"/>
</dbReference>
<evidence type="ECO:0000256" key="7">
    <source>
        <dbReference type="RuleBase" id="RU000461"/>
    </source>
</evidence>
<dbReference type="InParanoid" id="K2S0G7"/>
<evidence type="ECO:0000256" key="2">
    <source>
        <dbReference type="ARBA" id="ARBA00010617"/>
    </source>
</evidence>
<reference evidence="8 9" key="1">
    <citation type="journal article" date="2012" name="BMC Genomics">
        <title>Tools to kill: Genome of one of the most destructive plant pathogenic fungi Macrophomina phaseolina.</title>
        <authorList>
            <person name="Islam M.S."/>
            <person name="Haque M.S."/>
            <person name="Islam M.M."/>
            <person name="Emdad E.M."/>
            <person name="Halim A."/>
            <person name="Hossen Q.M.M."/>
            <person name="Hossain M.Z."/>
            <person name="Ahmed B."/>
            <person name="Rahim S."/>
            <person name="Rahman M.S."/>
            <person name="Alam M.M."/>
            <person name="Hou S."/>
            <person name="Wan X."/>
            <person name="Saito J.A."/>
            <person name="Alam M."/>
        </authorList>
    </citation>
    <scope>NUCLEOTIDE SEQUENCE [LARGE SCALE GENOMIC DNA]</scope>
    <source>
        <strain evidence="8 9">MS6</strain>
    </source>
</reference>
<dbReference type="PRINTS" id="PR00385">
    <property type="entry name" value="P450"/>
</dbReference>
<evidence type="ECO:0000256" key="4">
    <source>
        <dbReference type="ARBA" id="ARBA00023002"/>
    </source>
</evidence>
<dbReference type="GO" id="GO:0020037">
    <property type="term" value="F:heme binding"/>
    <property type="evidence" value="ECO:0007669"/>
    <property type="project" value="InterPro"/>
</dbReference>
<keyword evidence="5 6" id="KW-0408">Iron</keyword>
<comment type="cofactor">
    <cofactor evidence="1 6">
        <name>heme</name>
        <dbReference type="ChEBI" id="CHEBI:30413"/>
    </cofactor>
</comment>
<proteinExistence type="inferred from homology"/>
<evidence type="ECO:0000313" key="9">
    <source>
        <dbReference type="Proteomes" id="UP000007129"/>
    </source>
</evidence>
<keyword evidence="7" id="KW-0503">Monooxygenase</keyword>
<dbReference type="InterPro" id="IPR002403">
    <property type="entry name" value="Cyt_P450_E_grp-IV"/>
</dbReference>
<dbReference type="GO" id="GO:0004497">
    <property type="term" value="F:monooxygenase activity"/>
    <property type="evidence" value="ECO:0007669"/>
    <property type="project" value="UniProtKB-KW"/>
</dbReference>
<dbReference type="eggNOG" id="KOG0156">
    <property type="taxonomic scope" value="Eukaryota"/>
</dbReference>
<evidence type="ECO:0000256" key="6">
    <source>
        <dbReference type="PIRSR" id="PIRSR602403-1"/>
    </source>
</evidence>
<dbReference type="OrthoDB" id="1844152at2759"/>
<keyword evidence="6 7" id="KW-0349">Heme</keyword>
<dbReference type="Gene3D" id="1.10.630.10">
    <property type="entry name" value="Cytochrome P450"/>
    <property type="match status" value="1"/>
</dbReference>
<accession>K2S0G7</accession>
<keyword evidence="4 7" id="KW-0560">Oxidoreductase</keyword>
<dbReference type="Proteomes" id="UP000007129">
    <property type="component" value="Unassembled WGS sequence"/>
</dbReference>
<dbReference type="VEuPathDB" id="FungiDB:MPH_02171"/>
<dbReference type="InterPro" id="IPR001128">
    <property type="entry name" value="Cyt_P450"/>
</dbReference>
<keyword evidence="3 6" id="KW-0479">Metal-binding</keyword>